<feature type="transmembrane region" description="Helical" evidence="2">
    <location>
        <begin position="21"/>
        <end position="43"/>
    </location>
</feature>
<name>A0AB35U5D4_9FIRM</name>
<feature type="compositionally biased region" description="Low complexity" evidence="1">
    <location>
        <begin position="321"/>
        <end position="332"/>
    </location>
</feature>
<keyword evidence="4" id="KW-1185">Reference proteome</keyword>
<keyword evidence="2" id="KW-0472">Membrane</keyword>
<feature type="compositionally biased region" description="Basic and acidic residues" evidence="1">
    <location>
        <begin position="309"/>
        <end position="319"/>
    </location>
</feature>
<feature type="region of interest" description="Disordered" evidence="1">
    <location>
        <begin position="189"/>
        <end position="354"/>
    </location>
</feature>
<dbReference type="Proteomes" id="UP001286174">
    <property type="component" value="Unassembled WGS sequence"/>
</dbReference>
<sequence length="395" mass="45250">MLKYTEKAETPLKWHRFNQAVLMPLIILSGIYLTICTICVRMGRSTSWMFNTDALLAPQDDKWLYYISFAFVILETLIVLQAWLRSFRWIRSSWWYQMSHYLTLVLYACYAFSEIYRKHLSMVIGMNLHLYLDLSISSRWIFLIAAVILALTIMYCALSLVYYGERHRLYRRMVVEKVTIRKPESRPAEISGAIVNQPQDAENADSHIQKPEKSIEQAEQKTEEKEHTASEKPQKTKHVLFTLKQHEKKAKKEAVQQEETEPAPEPIAVPSPLTKEQKEQLEQSEHAAKVSAPEAADPVLKETVSTEQEASKQEERMAMDETVAVTAAETTENAQDHQEQIHPAPDESTDSQKPLPPVRFCSHCGAKLKVPGARFCPVCGQPIHPADQEKMADHD</sequence>
<proteinExistence type="predicted"/>
<feature type="transmembrane region" description="Helical" evidence="2">
    <location>
        <begin position="95"/>
        <end position="113"/>
    </location>
</feature>
<reference evidence="3 4" key="1">
    <citation type="submission" date="2022-03" db="EMBL/GenBank/DDBJ databases">
        <title>Novel taxa within the pig intestine.</title>
        <authorList>
            <person name="Wylensek D."/>
            <person name="Bishof K."/>
            <person name="Afrizal A."/>
            <person name="Clavel T."/>
        </authorList>
    </citation>
    <scope>NUCLEOTIDE SEQUENCE [LARGE SCALE GENOMIC DNA]</scope>
    <source>
        <strain evidence="3 4">CLA-KB-P133</strain>
    </source>
</reference>
<keyword evidence="2" id="KW-0812">Transmembrane</keyword>
<comment type="caution">
    <text evidence="3">The sequence shown here is derived from an EMBL/GenBank/DDBJ whole genome shotgun (WGS) entry which is preliminary data.</text>
</comment>
<feature type="transmembrane region" description="Helical" evidence="2">
    <location>
        <begin position="140"/>
        <end position="163"/>
    </location>
</feature>
<keyword evidence="2" id="KW-1133">Transmembrane helix</keyword>
<dbReference type="AlphaFoldDB" id="A0AB35U5D4"/>
<evidence type="ECO:0000256" key="2">
    <source>
        <dbReference type="SAM" id="Phobius"/>
    </source>
</evidence>
<evidence type="ECO:0000313" key="3">
    <source>
        <dbReference type="EMBL" id="MDX8420351.1"/>
    </source>
</evidence>
<organism evidence="3 4">
    <name type="scientific">Grylomicrobium aquisgranensis</name>
    <dbReference type="NCBI Taxonomy" id="2926318"/>
    <lineage>
        <taxon>Bacteria</taxon>
        <taxon>Bacillati</taxon>
        <taxon>Bacillota</taxon>
        <taxon>Erysipelotrichia</taxon>
        <taxon>Erysipelotrichales</taxon>
        <taxon>Erysipelotrichaceae</taxon>
        <taxon>Grylomicrobium</taxon>
    </lineage>
</organism>
<feature type="compositionally biased region" description="Basic and acidic residues" evidence="1">
    <location>
        <begin position="204"/>
        <end position="234"/>
    </location>
</feature>
<evidence type="ECO:0000313" key="4">
    <source>
        <dbReference type="Proteomes" id="UP001286174"/>
    </source>
</evidence>
<dbReference type="EMBL" id="JALBUR010000033">
    <property type="protein sequence ID" value="MDX8420351.1"/>
    <property type="molecule type" value="Genomic_DNA"/>
</dbReference>
<feature type="compositionally biased region" description="Basic and acidic residues" evidence="1">
    <location>
        <begin position="275"/>
        <end position="288"/>
    </location>
</feature>
<evidence type="ECO:0000256" key="1">
    <source>
        <dbReference type="SAM" id="MobiDB-lite"/>
    </source>
</evidence>
<accession>A0AB35U5D4</accession>
<feature type="transmembrane region" description="Helical" evidence="2">
    <location>
        <begin position="63"/>
        <end position="83"/>
    </location>
</feature>
<dbReference type="RefSeq" id="WP_370596508.1">
    <property type="nucleotide sequence ID" value="NZ_JALBUR010000033.1"/>
</dbReference>
<gene>
    <name evidence="3" type="ORF">MOZ60_09665</name>
</gene>
<protein>
    <submittedName>
        <fullName evidence="3">Zinc-ribbon domain-containing protein</fullName>
    </submittedName>
</protein>